<evidence type="ECO:0000313" key="2">
    <source>
        <dbReference type="Proteomes" id="UP000199071"/>
    </source>
</evidence>
<dbReference type="Pfam" id="PF12789">
    <property type="entry name" value="PTR"/>
    <property type="match status" value="1"/>
</dbReference>
<dbReference type="AlphaFoldDB" id="A0A1G6EJJ6"/>
<reference evidence="1 2" key="1">
    <citation type="submission" date="2016-10" db="EMBL/GenBank/DDBJ databases">
        <authorList>
            <person name="de Groot N.N."/>
        </authorList>
    </citation>
    <scope>NUCLEOTIDE SEQUENCE [LARGE SCALE GENOMIC DNA]</scope>
    <source>
        <strain evidence="1 2">ATCC 35022</strain>
    </source>
</reference>
<dbReference type="Proteomes" id="UP000199071">
    <property type="component" value="Unassembled WGS sequence"/>
</dbReference>
<accession>A0A1G6EJJ6</accession>
<sequence length="268" mass="28208">MLRFEDLRVRDRQPLDRDFFNRRFRLIAETISQIDAELATVNGATNRLVALGLARVNEVLGPALAQAQAAAESGFLVATSTSPLTLTVGLETTLTVDDTPARPLFAPTPYVILSRQDDEALDHWAALRVQDYDRANGGLAFVVVAIHGALGEIEHADWVISASAGLAVSILEAAVEVEATLILAQDAATTAQSAATTAEQIIANGPVSSVNGKTGLVSLTMADIPNLVSAIGAKADSNHGHAIAQISNLQTTLTSLQNQITIFDGGAY</sequence>
<keyword evidence="2" id="KW-1185">Reference proteome</keyword>
<dbReference type="EMBL" id="FMXQ01000013">
    <property type="protein sequence ID" value="SDB57548.1"/>
    <property type="molecule type" value="Genomic_DNA"/>
</dbReference>
<gene>
    <name evidence="1" type="ORF">SAMN02982931_04579</name>
</gene>
<proteinExistence type="predicted"/>
<dbReference type="STRING" id="665467.SAMN02982931_04579"/>
<name>A0A1G6EJJ6_9HYPH</name>
<protein>
    <submittedName>
        <fullName evidence="1">Phage tail repeat like</fullName>
    </submittedName>
</protein>
<evidence type="ECO:0000313" key="1">
    <source>
        <dbReference type="EMBL" id="SDB57548.1"/>
    </source>
</evidence>
<organism evidence="1 2">
    <name type="scientific">Bauldia litoralis</name>
    <dbReference type="NCBI Taxonomy" id="665467"/>
    <lineage>
        <taxon>Bacteria</taxon>
        <taxon>Pseudomonadati</taxon>
        <taxon>Pseudomonadota</taxon>
        <taxon>Alphaproteobacteria</taxon>
        <taxon>Hyphomicrobiales</taxon>
        <taxon>Kaistiaceae</taxon>
        <taxon>Bauldia</taxon>
    </lineage>
</organism>
<dbReference type="RefSeq" id="WP_175478596.1">
    <property type="nucleotide sequence ID" value="NZ_FMXQ01000013.1"/>
</dbReference>